<comment type="caution">
    <text evidence="7">The sequence shown here is derived from an EMBL/GenBank/DDBJ whole genome shotgun (WGS) entry which is preliminary data.</text>
</comment>
<proteinExistence type="predicted"/>
<evidence type="ECO:0000256" key="5">
    <source>
        <dbReference type="ARBA" id="ARBA00023049"/>
    </source>
</evidence>
<name>X1EKE8_9ZZZZ</name>
<dbReference type="AlphaFoldDB" id="X1EKE8"/>
<evidence type="ECO:0000313" key="7">
    <source>
        <dbReference type="EMBL" id="GAH17599.1"/>
    </source>
</evidence>
<organism evidence="7">
    <name type="scientific">marine sediment metagenome</name>
    <dbReference type="NCBI Taxonomy" id="412755"/>
    <lineage>
        <taxon>unclassified sequences</taxon>
        <taxon>metagenomes</taxon>
        <taxon>ecological metagenomes</taxon>
    </lineage>
</organism>
<evidence type="ECO:0000256" key="2">
    <source>
        <dbReference type="ARBA" id="ARBA00022723"/>
    </source>
</evidence>
<dbReference type="GO" id="GO:0008237">
    <property type="term" value="F:metallopeptidase activity"/>
    <property type="evidence" value="ECO:0007669"/>
    <property type="project" value="UniProtKB-KW"/>
</dbReference>
<feature type="domain" description="JAB" evidence="6">
    <location>
        <begin position="8"/>
        <end position="82"/>
    </location>
</feature>
<evidence type="ECO:0000256" key="4">
    <source>
        <dbReference type="ARBA" id="ARBA00022833"/>
    </source>
</evidence>
<accession>X1EKE8</accession>
<keyword evidence="4" id="KW-0862">Zinc</keyword>
<sequence>MSILISTNLLKQIHNHGEITYPEEGAGLLLGPNSGIEKTITDIIQLTNAREETARHNRYLISPEAMLQAERTAIRDGLEILG</sequence>
<dbReference type="EMBL" id="BART01033158">
    <property type="protein sequence ID" value="GAH17599.1"/>
    <property type="molecule type" value="Genomic_DNA"/>
</dbReference>
<keyword evidence="2" id="KW-0479">Metal-binding</keyword>
<dbReference type="InterPro" id="IPR028090">
    <property type="entry name" value="JAB_dom_prok"/>
</dbReference>
<evidence type="ECO:0000256" key="1">
    <source>
        <dbReference type="ARBA" id="ARBA00022670"/>
    </source>
</evidence>
<keyword evidence="1" id="KW-0645">Protease</keyword>
<feature type="non-terminal residue" evidence="7">
    <location>
        <position position="82"/>
    </location>
</feature>
<keyword evidence="5" id="KW-0482">Metalloprotease</keyword>
<evidence type="ECO:0000256" key="3">
    <source>
        <dbReference type="ARBA" id="ARBA00022801"/>
    </source>
</evidence>
<reference evidence="7" key="1">
    <citation type="journal article" date="2014" name="Front. Microbiol.">
        <title>High frequency of phylogenetically diverse reductive dehalogenase-homologous genes in deep subseafloor sedimentary metagenomes.</title>
        <authorList>
            <person name="Kawai M."/>
            <person name="Futagami T."/>
            <person name="Toyoda A."/>
            <person name="Takaki Y."/>
            <person name="Nishi S."/>
            <person name="Hori S."/>
            <person name="Arai W."/>
            <person name="Tsubouchi T."/>
            <person name="Morono Y."/>
            <person name="Uchiyama I."/>
            <person name="Ito T."/>
            <person name="Fujiyama A."/>
            <person name="Inagaki F."/>
            <person name="Takami H."/>
        </authorList>
    </citation>
    <scope>NUCLEOTIDE SEQUENCE</scope>
    <source>
        <strain evidence="7">Expedition CK06-06</strain>
    </source>
</reference>
<dbReference type="Pfam" id="PF14464">
    <property type="entry name" value="Prok-JAB"/>
    <property type="match status" value="1"/>
</dbReference>
<evidence type="ECO:0000259" key="6">
    <source>
        <dbReference type="Pfam" id="PF14464"/>
    </source>
</evidence>
<dbReference type="Gene3D" id="3.40.140.10">
    <property type="entry name" value="Cytidine Deaminase, domain 2"/>
    <property type="match status" value="1"/>
</dbReference>
<keyword evidence="3" id="KW-0378">Hydrolase</keyword>
<dbReference type="GO" id="GO:0006508">
    <property type="term" value="P:proteolysis"/>
    <property type="evidence" value="ECO:0007669"/>
    <property type="project" value="UniProtKB-KW"/>
</dbReference>
<dbReference type="GO" id="GO:0046872">
    <property type="term" value="F:metal ion binding"/>
    <property type="evidence" value="ECO:0007669"/>
    <property type="project" value="UniProtKB-KW"/>
</dbReference>
<protein>
    <recommendedName>
        <fullName evidence="6">JAB domain-containing protein</fullName>
    </recommendedName>
</protein>
<gene>
    <name evidence="7" type="ORF">S01H4_57075</name>
</gene>
<dbReference type="SUPFAM" id="SSF102712">
    <property type="entry name" value="JAB1/MPN domain"/>
    <property type="match status" value="1"/>
</dbReference>